<accession>A0A286DKI3</accession>
<evidence type="ECO:0000313" key="3">
    <source>
        <dbReference type="Proteomes" id="UP000219072"/>
    </source>
</evidence>
<dbReference type="OrthoDB" id="4322330at2"/>
<dbReference type="InterPro" id="IPR006311">
    <property type="entry name" value="TAT_signal"/>
</dbReference>
<dbReference type="EMBL" id="OCNE01000001">
    <property type="protein sequence ID" value="SOD59255.1"/>
    <property type="molecule type" value="Genomic_DNA"/>
</dbReference>
<organism evidence="2 3">
    <name type="scientific">Streptomyces zhaozhouensis</name>
    <dbReference type="NCBI Taxonomy" id="1300267"/>
    <lineage>
        <taxon>Bacteria</taxon>
        <taxon>Bacillati</taxon>
        <taxon>Actinomycetota</taxon>
        <taxon>Actinomycetes</taxon>
        <taxon>Kitasatosporales</taxon>
        <taxon>Streptomycetaceae</taxon>
        <taxon>Streptomyces</taxon>
    </lineage>
</organism>
<dbReference type="InterPro" id="IPR039708">
    <property type="entry name" value="MT1774/Rv1733c-like"/>
</dbReference>
<reference evidence="2 3" key="1">
    <citation type="submission" date="2017-09" db="EMBL/GenBank/DDBJ databases">
        <authorList>
            <person name="Ehlers B."/>
            <person name="Leendertz F.H."/>
        </authorList>
    </citation>
    <scope>NUCLEOTIDE SEQUENCE [LARGE SCALE GENOMIC DNA]</scope>
    <source>
        <strain evidence="2 3">CGMCC 4.7095</strain>
    </source>
</reference>
<keyword evidence="1" id="KW-1133">Transmembrane helix</keyword>
<name>A0A286DKI3_9ACTN</name>
<sequence length="203" mass="21880">MSEPIPRAQPPPVDRWWRWRRNPLRRRDDLLQAWVGLVLASTVTLAAPLVAWAVGSSVHDALTAAARREAGEGRHLEAALVDDAPRHPEPGSAEARETRYPAEVRYTAPDGTVRTGTAEVLPGLAAGARTRIWVDGEGNVADPPMSRDAIRYRAVGWGGAGGGAVAVTGRGAYAATACLLDRRRAAAWDEAWRRASARWTAPP</sequence>
<keyword evidence="1" id="KW-0472">Membrane</keyword>
<dbReference type="PANTHER" id="PTHR42305:SF1">
    <property type="entry name" value="MEMBRANE PROTEIN RV1733C-RELATED"/>
    <property type="match status" value="1"/>
</dbReference>
<dbReference type="PROSITE" id="PS51318">
    <property type="entry name" value="TAT"/>
    <property type="match status" value="1"/>
</dbReference>
<gene>
    <name evidence="2" type="ORF">SAMN06297387_101559</name>
</gene>
<dbReference type="AlphaFoldDB" id="A0A286DKI3"/>
<evidence type="ECO:0000313" key="2">
    <source>
        <dbReference type="EMBL" id="SOD59255.1"/>
    </source>
</evidence>
<keyword evidence="3" id="KW-1185">Reference proteome</keyword>
<dbReference type="PANTHER" id="PTHR42305">
    <property type="entry name" value="MEMBRANE PROTEIN RV1733C-RELATED"/>
    <property type="match status" value="1"/>
</dbReference>
<evidence type="ECO:0000256" key="1">
    <source>
        <dbReference type="SAM" id="Phobius"/>
    </source>
</evidence>
<proteinExistence type="predicted"/>
<feature type="transmembrane region" description="Helical" evidence="1">
    <location>
        <begin position="30"/>
        <end position="54"/>
    </location>
</feature>
<dbReference type="Proteomes" id="UP000219072">
    <property type="component" value="Unassembled WGS sequence"/>
</dbReference>
<protein>
    <submittedName>
        <fullName evidence="2">Uncharacterized protein</fullName>
    </submittedName>
</protein>
<dbReference type="RefSeq" id="WP_097229283.1">
    <property type="nucleotide sequence ID" value="NZ_OCNE01000001.1"/>
</dbReference>
<keyword evidence="1" id="KW-0812">Transmembrane</keyword>